<dbReference type="SUPFAM" id="SSF47413">
    <property type="entry name" value="lambda repressor-like DNA-binding domains"/>
    <property type="match status" value="1"/>
</dbReference>
<reference evidence="3 4" key="1">
    <citation type="submission" date="2015-04" db="EMBL/GenBank/DDBJ databases">
        <title>Whole genome shotgun sequence of Sphingomonas changbaiensis NBRC 104936.</title>
        <authorList>
            <person name="Katano-Makiyama Y."/>
            <person name="Hosoyama A."/>
            <person name="Hashimoto M."/>
            <person name="Noguchi M."/>
            <person name="Tsuchikane K."/>
            <person name="Ohji S."/>
            <person name="Yamazoe A."/>
            <person name="Ichikawa N."/>
            <person name="Kimura A."/>
            <person name="Fujita N."/>
        </authorList>
    </citation>
    <scope>NUCLEOTIDE SEQUENCE [LARGE SCALE GENOMIC DNA]</scope>
    <source>
        <strain evidence="3 4">NBRC 104936</strain>
    </source>
</reference>
<evidence type="ECO:0000259" key="2">
    <source>
        <dbReference type="PROSITE" id="PS50943"/>
    </source>
</evidence>
<dbReference type="AlphaFoldDB" id="A0A0E9MV37"/>
<dbReference type="Gene3D" id="1.10.260.40">
    <property type="entry name" value="lambda repressor-like DNA-binding domains"/>
    <property type="match status" value="1"/>
</dbReference>
<dbReference type="InterPro" id="IPR010982">
    <property type="entry name" value="Lambda_DNA-bd_dom_sf"/>
</dbReference>
<dbReference type="GO" id="GO:0003677">
    <property type="term" value="F:DNA binding"/>
    <property type="evidence" value="ECO:0007669"/>
    <property type="project" value="InterPro"/>
</dbReference>
<feature type="region of interest" description="Disordered" evidence="1">
    <location>
        <begin position="113"/>
        <end position="195"/>
    </location>
</feature>
<accession>A0A0E9MV37</accession>
<dbReference type="SMART" id="SM00530">
    <property type="entry name" value="HTH_XRE"/>
    <property type="match status" value="1"/>
</dbReference>
<dbReference type="InterPro" id="IPR001387">
    <property type="entry name" value="Cro/C1-type_HTH"/>
</dbReference>
<feature type="compositionally biased region" description="Basic and acidic residues" evidence="1">
    <location>
        <begin position="179"/>
        <end position="195"/>
    </location>
</feature>
<dbReference type="CDD" id="cd00093">
    <property type="entry name" value="HTH_XRE"/>
    <property type="match status" value="1"/>
</dbReference>
<name>A0A0E9MV37_9SPHN</name>
<proteinExistence type="predicted"/>
<dbReference type="PROSITE" id="PS50943">
    <property type="entry name" value="HTH_CROC1"/>
    <property type="match status" value="1"/>
</dbReference>
<dbReference type="Pfam" id="PF01381">
    <property type="entry name" value="HTH_3"/>
    <property type="match status" value="1"/>
</dbReference>
<comment type="caution">
    <text evidence="3">The sequence shown here is derived from an EMBL/GenBank/DDBJ whole genome shotgun (WGS) entry which is preliminary data.</text>
</comment>
<sequence length="195" mass="22209">MQGEELKALRKASGRTQGELAQAIGLTKTYVGMMERGVAPIEPRTAAATRYLLDRFWVGRAKDGQWFVARRTTRKLPSAVAMSYLESELMLYGIFPRRDQAYRWAVALRQSARPRNTRSLTTRAPEQPTGQLSTRRPADAAQKPLEADDDPELFEERLRRLSKHKPVDTHVSASIQKLKHSEQLLRDPKAEEKPE</sequence>
<organism evidence="3 4">
    <name type="scientific">Sphingomonas changbaiensis NBRC 104936</name>
    <dbReference type="NCBI Taxonomy" id="1219043"/>
    <lineage>
        <taxon>Bacteria</taxon>
        <taxon>Pseudomonadati</taxon>
        <taxon>Pseudomonadota</taxon>
        <taxon>Alphaproteobacteria</taxon>
        <taxon>Sphingomonadales</taxon>
        <taxon>Sphingomonadaceae</taxon>
        <taxon>Sphingomonas</taxon>
    </lineage>
</organism>
<dbReference type="RefSeq" id="WP_046349754.1">
    <property type="nucleotide sequence ID" value="NZ_BBWU01000053.1"/>
</dbReference>
<evidence type="ECO:0000313" key="4">
    <source>
        <dbReference type="Proteomes" id="UP000033202"/>
    </source>
</evidence>
<feature type="compositionally biased region" description="Polar residues" evidence="1">
    <location>
        <begin position="113"/>
        <end position="134"/>
    </location>
</feature>
<feature type="domain" description="HTH cro/C1-type" evidence="2">
    <location>
        <begin position="6"/>
        <end position="37"/>
    </location>
</feature>
<evidence type="ECO:0000313" key="3">
    <source>
        <dbReference type="EMBL" id="GAO40985.1"/>
    </source>
</evidence>
<dbReference type="EMBL" id="BBWU01000053">
    <property type="protein sequence ID" value="GAO40985.1"/>
    <property type="molecule type" value="Genomic_DNA"/>
</dbReference>
<dbReference type="Proteomes" id="UP000033202">
    <property type="component" value="Unassembled WGS sequence"/>
</dbReference>
<dbReference type="OrthoDB" id="7585205at2"/>
<keyword evidence="4" id="KW-1185">Reference proteome</keyword>
<protein>
    <recommendedName>
        <fullName evidence="2">HTH cro/C1-type domain-containing protein</fullName>
    </recommendedName>
</protein>
<gene>
    <name evidence="3" type="ORF">SCH01S_53_00570</name>
</gene>
<evidence type="ECO:0000256" key="1">
    <source>
        <dbReference type="SAM" id="MobiDB-lite"/>
    </source>
</evidence>